<dbReference type="RefSeq" id="WP_386365681.1">
    <property type="nucleotide sequence ID" value="NZ_JBHRXZ010000022.1"/>
</dbReference>
<sequence>MSRRSLWAAPLALLLAGPPGAAAAGGEVSFSRAVVPVLRTQCAGCHMTGDEPGGMKLYPSAAYASLVGVPSADSPLLRVAPGEPEQSYLMHKLEGTHLDVGGQGAQMPFAQLPLAEETRAVIRQWIEAGAPDN</sequence>
<protein>
    <recommendedName>
        <fullName evidence="6">Cytochrome c domain-containing protein</fullName>
    </recommendedName>
</protein>
<evidence type="ECO:0000256" key="4">
    <source>
        <dbReference type="PROSITE-ProRule" id="PRU00433"/>
    </source>
</evidence>
<dbReference type="InterPro" id="IPR009056">
    <property type="entry name" value="Cyt_c-like_dom"/>
</dbReference>
<keyword evidence="2 4" id="KW-0479">Metal-binding</keyword>
<evidence type="ECO:0000313" key="8">
    <source>
        <dbReference type="Proteomes" id="UP001595630"/>
    </source>
</evidence>
<dbReference type="PROSITE" id="PS51007">
    <property type="entry name" value="CYTC"/>
    <property type="match status" value="1"/>
</dbReference>
<dbReference type="Proteomes" id="UP001595630">
    <property type="component" value="Unassembled WGS sequence"/>
</dbReference>
<dbReference type="EMBL" id="JBHRXZ010000022">
    <property type="protein sequence ID" value="MFC3608807.1"/>
    <property type="molecule type" value="Genomic_DNA"/>
</dbReference>
<evidence type="ECO:0000256" key="5">
    <source>
        <dbReference type="SAM" id="SignalP"/>
    </source>
</evidence>
<organism evidence="7 8">
    <name type="scientific">Stutzerimonas tarimensis</name>
    <dbReference type="NCBI Taxonomy" id="1507735"/>
    <lineage>
        <taxon>Bacteria</taxon>
        <taxon>Pseudomonadati</taxon>
        <taxon>Pseudomonadota</taxon>
        <taxon>Gammaproteobacteria</taxon>
        <taxon>Pseudomonadales</taxon>
        <taxon>Pseudomonadaceae</taxon>
        <taxon>Stutzerimonas</taxon>
    </lineage>
</organism>
<keyword evidence="1 4" id="KW-0349">Heme</keyword>
<gene>
    <name evidence="7" type="ORF">ACFOMF_13550</name>
</gene>
<proteinExistence type="predicted"/>
<feature type="domain" description="Cytochrome c" evidence="6">
    <location>
        <begin position="21"/>
        <end position="130"/>
    </location>
</feature>
<feature type="chain" id="PRO_5045180239" description="Cytochrome c domain-containing protein" evidence="5">
    <location>
        <begin position="24"/>
        <end position="133"/>
    </location>
</feature>
<feature type="signal peptide" evidence="5">
    <location>
        <begin position="1"/>
        <end position="23"/>
    </location>
</feature>
<accession>A0ABV7T891</accession>
<comment type="caution">
    <text evidence="7">The sequence shown here is derived from an EMBL/GenBank/DDBJ whole genome shotgun (WGS) entry which is preliminary data.</text>
</comment>
<name>A0ABV7T891_9GAMM</name>
<evidence type="ECO:0000313" key="7">
    <source>
        <dbReference type="EMBL" id="MFC3608807.1"/>
    </source>
</evidence>
<evidence type="ECO:0000256" key="1">
    <source>
        <dbReference type="ARBA" id="ARBA00022617"/>
    </source>
</evidence>
<dbReference type="SUPFAM" id="SSF46626">
    <property type="entry name" value="Cytochrome c"/>
    <property type="match status" value="1"/>
</dbReference>
<evidence type="ECO:0000256" key="3">
    <source>
        <dbReference type="ARBA" id="ARBA00023004"/>
    </source>
</evidence>
<keyword evidence="3 4" id="KW-0408">Iron</keyword>
<evidence type="ECO:0000259" key="6">
    <source>
        <dbReference type="PROSITE" id="PS51007"/>
    </source>
</evidence>
<keyword evidence="5" id="KW-0732">Signal</keyword>
<dbReference type="InterPro" id="IPR036909">
    <property type="entry name" value="Cyt_c-like_dom_sf"/>
</dbReference>
<keyword evidence="8" id="KW-1185">Reference proteome</keyword>
<reference evidence="8" key="1">
    <citation type="journal article" date="2019" name="Int. J. Syst. Evol. Microbiol.">
        <title>The Global Catalogue of Microorganisms (GCM) 10K type strain sequencing project: providing services to taxonomists for standard genome sequencing and annotation.</title>
        <authorList>
            <consortium name="The Broad Institute Genomics Platform"/>
            <consortium name="The Broad Institute Genome Sequencing Center for Infectious Disease"/>
            <person name="Wu L."/>
            <person name="Ma J."/>
        </authorList>
    </citation>
    <scope>NUCLEOTIDE SEQUENCE [LARGE SCALE GENOMIC DNA]</scope>
    <source>
        <strain evidence="8">KCTC 42447</strain>
    </source>
</reference>
<evidence type="ECO:0000256" key="2">
    <source>
        <dbReference type="ARBA" id="ARBA00022723"/>
    </source>
</evidence>